<dbReference type="EMBL" id="JBJURJ010000003">
    <property type="protein sequence ID" value="MFM9327859.1"/>
    <property type="molecule type" value="Genomic_DNA"/>
</dbReference>
<dbReference type="Proteomes" id="UP001631969">
    <property type="component" value="Unassembled WGS sequence"/>
</dbReference>
<name>A0ACC7NSZ7_9BACL</name>
<proteinExistence type="predicted"/>
<dbReference type="EC" id="2.1.1.-" evidence="1"/>
<gene>
    <name evidence="1" type="ORF">ACI1P1_06025</name>
</gene>
<keyword evidence="2" id="KW-1185">Reference proteome</keyword>
<accession>A0ACC7NSZ7</accession>
<sequence>MAAWYEESFGEDYLLVYKHRDLHGAQAEVKRMIDWLKLPAGSRILDLCCGMGRHSVALADEGYQVTGLDLSKVLLAEAHKLDDSGRITWVEGDMRKLPVDGPFDAVVNLFTSFGYFEEEQENARVLGEIGRVLAPGGKFIIDFLNARYVENNLVPHSERRDNGILIDEKRAVEDGFVRKRITLSEPGQPDRKYLEQVRLFGLEDFRRMALGTGLTIEAAYGHYDGTPYDPETSLRLIMTGSKREEA</sequence>
<reference evidence="1" key="1">
    <citation type="submission" date="2024-12" db="EMBL/GenBank/DDBJ databases">
        <authorList>
            <person name="Wu N."/>
        </authorList>
    </citation>
    <scope>NUCLEOTIDE SEQUENCE</scope>
    <source>
        <strain evidence="1">P15</strain>
    </source>
</reference>
<keyword evidence="1" id="KW-0489">Methyltransferase</keyword>
<evidence type="ECO:0000313" key="1">
    <source>
        <dbReference type="EMBL" id="MFM9327859.1"/>
    </source>
</evidence>
<evidence type="ECO:0000313" key="2">
    <source>
        <dbReference type="Proteomes" id="UP001631969"/>
    </source>
</evidence>
<comment type="caution">
    <text evidence="1">The sequence shown here is derived from an EMBL/GenBank/DDBJ whole genome shotgun (WGS) entry which is preliminary data.</text>
</comment>
<protein>
    <submittedName>
        <fullName evidence="1">Class I SAM-dependent methyltransferase</fullName>
        <ecNumber evidence="1">2.1.1.-</ecNumber>
    </submittedName>
</protein>
<organism evidence="1 2">
    <name type="scientific">Paenibacillus mesotrionivorans</name>
    <dbReference type="NCBI Taxonomy" id="3160968"/>
    <lineage>
        <taxon>Bacteria</taxon>
        <taxon>Bacillati</taxon>
        <taxon>Bacillota</taxon>
        <taxon>Bacilli</taxon>
        <taxon>Bacillales</taxon>
        <taxon>Paenibacillaceae</taxon>
        <taxon>Paenibacillus</taxon>
    </lineage>
</organism>
<keyword evidence="1" id="KW-0808">Transferase</keyword>